<evidence type="ECO:0000313" key="3">
    <source>
        <dbReference type="Proteomes" id="UP000240819"/>
    </source>
</evidence>
<dbReference type="EMBL" id="MG649966">
    <property type="protein sequence ID" value="AUG85196.1"/>
    <property type="molecule type" value="Genomic_DNA"/>
</dbReference>
<organism evidence="2 3">
    <name type="scientific">Vibrio phage Ceto</name>
    <dbReference type="NCBI Taxonomy" id="2570300"/>
    <lineage>
        <taxon>Viruses</taxon>
        <taxon>Duplodnaviria</taxon>
        <taxon>Heunggongvirae</taxon>
        <taxon>Uroviricota</taxon>
        <taxon>Caudoviricetes</taxon>
        <taxon>Demerecviridae</taxon>
        <taxon>Ermolyevavirinae</taxon>
        <taxon>Cetovirus</taxon>
        <taxon>Cetovirus ceto</taxon>
    </lineage>
</organism>
<dbReference type="Proteomes" id="UP000240819">
    <property type="component" value="Segment"/>
</dbReference>
<evidence type="ECO:0000313" key="2">
    <source>
        <dbReference type="EMBL" id="AUG85196.1"/>
    </source>
</evidence>
<evidence type="ECO:0000313" key="1">
    <source>
        <dbReference type="EMBL" id="AUG85018.1"/>
    </source>
</evidence>
<dbReference type="EMBL" id="MG649966">
    <property type="protein sequence ID" value="AUG85018.1"/>
    <property type="molecule type" value="Genomic_DNA"/>
</dbReference>
<sequence length="41" mass="4777">MYRIFFDVIWWCVSIDTGEFIASASTMKKLFDKVGIVCLNQ</sequence>
<proteinExistence type="predicted"/>
<name>A0A2H5BGS5_9CAUD</name>
<reference evidence="2 3" key="1">
    <citation type="submission" date="2017-12" db="EMBL/GenBank/DDBJ databases">
        <authorList>
            <person name="Lestochi C.V."/>
            <person name="Miller K.C."/>
            <person name="Miller J.S."/>
            <person name="Stanton M.L."/>
            <person name="Broussard G.W."/>
        </authorList>
    </citation>
    <scope>NUCLEOTIDE SEQUENCE [LARGE SCALE GENOMIC DNA]</scope>
</reference>
<accession>A0A2H5BGS5</accession>
<keyword evidence="3" id="KW-1185">Reference proteome</keyword>
<protein>
    <submittedName>
        <fullName evidence="2">Uncharacterized protein</fullName>
    </submittedName>
</protein>
<gene>
    <name evidence="1" type="ORF">CETO_11</name>
    <name evidence="2" type="ORF">CETO_214</name>
</gene>